<name>A0A1M6MH92_PARC5</name>
<keyword evidence="4" id="KW-1185">Reference proteome</keyword>
<sequence>MIKKILLLSMFIVLLFNFHTSIGEILNYVDDSSKEYFIHNSVAETGSNNIVTAIYLDYRLFDSIFEASILLIVVSGIIFISKKDDEVM</sequence>
<dbReference type="AlphaFoldDB" id="A0A1M6MH92"/>
<reference evidence="3 4" key="1">
    <citation type="submission" date="2016-11" db="EMBL/GenBank/DDBJ databases">
        <authorList>
            <person name="Jaros S."/>
            <person name="Januszkiewicz K."/>
            <person name="Wedrychowicz H."/>
        </authorList>
    </citation>
    <scope>NUCLEOTIDE SEQUENCE [LARGE SCALE GENOMIC DNA]</scope>
    <source>
        <strain evidence="3 4">DSM 15212</strain>
    </source>
</reference>
<evidence type="ECO:0000256" key="1">
    <source>
        <dbReference type="SAM" id="Phobius"/>
    </source>
</evidence>
<feature type="transmembrane region" description="Helical" evidence="1">
    <location>
        <begin position="64"/>
        <end position="81"/>
    </location>
</feature>
<keyword evidence="1" id="KW-0472">Membrane</keyword>
<dbReference type="Proteomes" id="UP000184465">
    <property type="component" value="Unassembled WGS sequence"/>
</dbReference>
<keyword evidence="1" id="KW-1133">Transmembrane helix</keyword>
<dbReference type="InterPro" id="IPR046806">
    <property type="entry name" value="MrpA_C/MbhE"/>
</dbReference>
<dbReference type="Pfam" id="PF20501">
    <property type="entry name" value="MbhE"/>
    <property type="match status" value="1"/>
</dbReference>
<gene>
    <name evidence="3" type="ORF">SAMN02745912_01252</name>
</gene>
<keyword evidence="1" id="KW-0812">Transmembrane</keyword>
<organism evidence="3 4">
    <name type="scientific">Paramaledivibacter caminithermalis (strain DSM 15212 / CIP 107654 / DViRD3)</name>
    <name type="common">Clostridium caminithermale</name>
    <dbReference type="NCBI Taxonomy" id="1121301"/>
    <lineage>
        <taxon>Bacteria</taxon>
        <taxon>Bacillati</taxon>
        <taxon>Bacillota</taxon>
        <taxon>Clostridia</taxon>
        <taxon>Peptostreptococcales</taxon>
        <taxon>Caminicellaceae</taxon>
        <taxon>Paramaledivibacter</taxon>
    </lineage>
</organism>
<dbReference type="OrthoDB" id="9798859at2"/>
<evidence type="ECO:0000313" key="4">
    <source>
        <dbReference type="Proteomes" id="UP000184465"/>
    </source>
</evidence>
<evidence type="ECO:0000259" key="2">
    <source>
        <dbReference type="Pfam" id="PF20501"/>
    </source>
</evidence>
<dbReference type="EMBL" id="FRAG01000010">
    <property type="protein sequence ID" value="SHJ82815.1"/>
    <property type="molecule type" value="Genomic_DNA"/>
</dbReference>
<evidence type="ECO:0000313" key="3">
    <source>
        <dbReference type="EMBL" id="SHJ82815.1"/>
    </source>
</evidence>
<accession>A0A1M6MH92</accession>
<feature type="domain" description="MrpA C-terminal/MbhE" evidence="2">
    <location>
        <begin position="30"/>
        <end position="75"/>
    </location>
</feature>
<protein>
    <recommendedName>
        <fullName evidence="2">MrpA C-terminal/MbhE domain-containing protein</fullName>
    </recommendedName>
</protein>
<dbReference type="STRING" id="1121301.SAMN02745912_01252"/>
<proteinExistence type="predicted"/>